<feature type="domain" description="2TM" evidence="2">
    <location>
        <begin position="14"/>
        <end position="102"/>
    </location>
</feature>
<dbReference type="EMBL" id="FNZN01000001">
    <property type="protein sequence ID" value="SEK38479.1"/>
    <property type="molecule type" value="Genomic_DNA"/>
</dbReference>
<dbReference type="InterPro" id="IPR025698">
    <property type="entry name" value="2TM_dom"/>
</dbReference>
<evidence type="ECO:0000259" key="2">
    <source>
        <dbReference type="Pfam" id="PF13239"/>
    </source>
</evidence>
<keyword evidence="4" id="KW-1185">Reference proteome</keyword>
<name>A0A1H7GK62_9FLAO</name>
<reference evidence="4" key="1">
    <citation type="submission" date="2016-10" db="EMBL/GenBank/DDBJ databases">
        <authorList>
            <person name="Varghese N."/>
            <person name="Submissions S."/>
        </authorList>
    </citation>
    <scope>NUCLEOTIDE SEQUENCE [LARGE SCALE GENOMIC DNA]</scope>
    <source>
        <strain evidence="4">DSM 16471</strain>
    </source>
</reference>
<sequence length="112" mass="13142">MELNEFEQSDKLARAQKQVKELKGFYIHLLVYILVNAFICTVTTMARMSSGESFSEAFFNLGTLSTPFFWGIGLAFHAAKVFNYSPFFSKDWEERQIKKYVEKEKEEADKYR</sequence>
<dbReference type="STRING" id="228957.SAMN04488008_101381"/>
<dbReference type="OrthoDB" id="8965954at2"/>
<accession>A0A1H7GK62</accession>
<evidence type="ECO:0000313" key="4">
    <source>
        <dbReference type="Proteomes" id="UP000198990"/>
    </source>
</evidence>
<keyword evidence="1" id="KW-0812">Transmembrane</keyword>
<evidence type="ECO:0000313" key="3">
    <source>
        <dbReference type="EMBL" id="SEK38479.1"/>
    </source>
</evidence>
<feature type="transmembrane region" description="Helical" evidence="1">
    <location>
        <begin position="58"/>
        <end position="79"/>
    </location>
</feature>
<protein>
    <submittedName>
        <fullName evidence="3">2TM domain-containing protein</fullName>
    </submittedName>
</protein>
<dbReference type="AlphaFoldDB" id="A0A1H7GK62"/>
<feature type="transmembrane region" description="Helical" evidence="1">
    <location>
        <begin position="25"/>
        <end position="46"/>
    </location>
</feature>
<keyword evidence="1" id="KW-0472">Membrane</keyword>
<keyword evidence="1" id="KW-1133">Transmembrane helix</keyword>
<dbReference type="Proteomes" id="UP000198990">
    <property type="component" value="Unassembled WGS sequence"/>
</dbReference>
<dbReference type="RefSeq" id="WP_079513674.1">
    <property type="nucleotide sequence ID" value="NZ_FNZN01000001.1"/>
</dbReference>
<organism evidence="3 4">
    <name type="scientific">Maribacter orientalis</name>
    <dbReference type="NCBI Taxonomy" id="228957"/>
    <lineage>
        <taxon>Bacteria</taxon>
        <taxon>Pseudomonadati</taxon>
        <taxon>Bacteroidota</taxon>
        <taxon>Flavobacteriia</taxon>
        <taxon>Flavobacteriales</taxon>
        <taxon>Flavobacteriaceae</taxon>
        <taxon>Maribacter</taxon>
    </lineage>
</organism>
<evidence type="ECO:0000256" key="1">
    <source>
        <dbReference type="SAM" id="Phobius"/>
    </source>
</evidence>
<proteinExistence type="predicted"/>
<dbReference type="Pfam" id="PF13239">
    <property type="entry name" value="2TM"/>
    <property type="match status" value="1"/>
</dbReference>
<gene>
    <name evidence="3" type="ORF">SAMN04488008_101381</name>
</gene>